<sequence length="270" mass="28460">MTTPPAVPDLAALAARLRAAGCVYAEEEAALLLDAVAASRPAAASELERLVTRREAGEPLEQLLGWAEFDGLRLQLEPGAFVPRARTLLVAREAVRLARRASPPATVLDLCCGVGAIGAVLQRELPDVRLLAVDLDEAAIAAARRNLEPAGGVVRQGDLFDAVPSGFLGGFDVIAVNAPYVPSAEIAHMPPEAREHEHRLALDGGRDGLALHRRIAVESPRWLRAGGAVVIECGARQAERSAALFARAGFTSEVLADEALDATAVRARLS</sequence>
<dbReference type="NCBIfam" id="TIGR00536">
    <property type="entry name" value="hemK_fam"/>
    <property type="match status" value="1"/>
</dbReference>
<evidence type="ECO:0000313" key="7">
    <source>
        <dbReference type="EMBL" id="GGR21788.1"/>
    </source>
</evidence>
<dbReference type="PANTHER" id="PTHR18895">
    <property type="entry name" value="HEMK METHYLTRANSFERASE"/>
    <property type="match status" value="1"/>
</dbReference>
<evidence type="ECO:0000256" key="5">
    <source>
        <dbReference type="ARBA" id="ARBA00048391"/>
    </source>
</evidence>
<accession>A0A918CFV5</accession>
<dbReference type="GO" id="GO:0032259">
    <property type="term" value="P:methylation"/>
    <property type="evidence" value="ECO:0007669"/>
    <property type="project" value="UniProtKB-KW"/>
</dbReference>
<keyword evidence="3" id="KW-0808">Transferase</keyword>
<dbReference type="InterPro" id="IPR029063">
    <property type="entry name" value="SAM-dependent_MTases_sf"/>
</dbReference>
<dbReference type="SUPFAM" id="SSF53335">
    <property type="entry name" value="S-adenosyl-L-methionine-dependent methyltransferases"/>
    <property type="match status" value="1"/>
</dbReference>
<dbReference type="Gene3D" id="1.10.8.10">
    <property type="entry name" value="DNA helicase RuvA subunit, C-terminal domain"/>
    <property type="match status" value="1"/>
</dbReference>
<keyword evidence="2 7" id="KW-0489">Methyltransferase</keyword>
<dbReference type="InterPro" id="IPR007848">
    <property type="entry name" value="Small_mtfrase_dom"/>
</dbReference>
<comment type="catalytic activity">
    <reaction evidence="5">
        <text>L-glutaminyl-[peptide chain release factor] + S-adenosyl-L-methionine = N(5)-methyl-L-glutaminyl-[peptide chain release factor] + S-adenosyl-L-homocysteine + H(+)</text>
        <dbReference type="Rhea" id="RHEA:42896"/>
        <dbReference type="Rhea" id="RHEA-COMP:10271"/>
        <dbReference type="Rhea" id="RHEA-COMP:10272"/>
        <dbReference type="ChEBI" id="CHEBI:15378"/>
        <dbReference type="ChEBI" id="CHEBI:30011"/>
        <dbReference type="ChEBI" id="CHEBI:57856"/>
        <dbReference type="ChEBI" id="CHEBI:59789"/>
        <dbReference type="ChEBI" id="CHEBI:61891"/>
        <dbReference type="EC" id="2.1.1.297"/>
    </reaction>
</comment>
<dbReference type="InterPro" id="IPR050320">
    <property type="entry name" value="N5-glutamine_MTase"/>
</dbReference>
<dbReference type="GO" id="GO:0102559">
    <property type="term" value="F:peptide chain release factor N(5)-glutamine methyltransferase activity"/>
    <property type="evidence" value="ECO:0007669"/>
    <property type="project" value="UniProtKB-EC"/>
</dbReference>
<evidence type="ECO:0000256" key="3">
    <source>
        <dbReference type="ARBA" id="ARBA00022679"/>
    </source>
</evidence>
<evidence type="ECO:0000256" key="4">
    <source>
        <dbReference type="ARBA" id="ARBA00022691"/>
    </source>
</evidence>
<organism evidence="7 8">
    <name type="scientific">Agromyces mediolanus</name>
    <name type="common">Corynebacterium mediolanum</name>
    <dbReference type="NCBI Taxonomy" id="41986"/>
    <lineage>
        <taxon>Bacteria</taxon>
        <taxon>Bacillati</taxon>
        <taxon>Actinomycetota</taxon>
        <taxon>Actinomycetes</taxon>
        <taxon>Micrococcales</taxon>
        <taxon>Microbacteriaceae</taxon>
        <taxon>Agromyces</taxon>
    </lineage>
</organism>
<name>A0A918CFV5_AGRME</name>
<dbReference type="Pfam" id="PF05175">
    <property type="entry name" value="MTS"/>
    <property type="match status" value="1"/>
</dbReference>
<dbReference type="Proteomes" id="UP000610303">
    <property type="component" value="Unassembled WGS sequence"/>
</dbReference>
<evidence type="ECO:0000313" key="8">
    <source>
        <dbReference type="Proteomes" id="UP000610303"/>
    </source>
</evidence>
<dbReference type="RefSeq" id="WP_229781565.1">
    <property type="nucleotide sequence ID" value="NZ_BMRJ01000001.1"/>
</dbReference>
<reference evidence="7" key="2">
    <citation type="submission" date="2020-09" db="EMBL/GenBank/DDBJ databases">
        <authorList>
            <person name="Sun Q."/>
            <person name="Ohkuma M."/>
        </authorList>
    </citation>
    <scope>NUCLEOTIDE SEQUENCE</scope>
    <source>
        <strain evidence="7">JCM 3346</strain>
    </source>
</reference>
<dbReference type="EC" id="2.1.1.297" evidence="1"/>
<keyword evidence="8" id="KW-1185">Reference proteome</keyword>
<reference evidence="7" key="1">
    <citation type="journal article" date="2014" name="Int. J. Syst. Evol. Microbiol.">
        <title>Complete genome sequence of Corynebacterium casei LMG S-19264T (=DSM 44701T), isolated from a smear-ripened cheese.</title>
        <authorList>
            <consortium name="US DOE Joint Genome Institute (JGI-PGF)"/>
            <person name="Walter F."/>
            <person name="Albersmeier A."/>
            <person name="Kalinowski J."/>
            <person name="Ruckert C."/>
        </authorList>
    </citation>
    <scope>NUCLEOTIDE SEQUENCE</scope>
    <source>
        <strain evidence="7">JCM 3346</strain>
    </source>
</reference>
<dbReference type="NCBIfam" id="TIGR03704">
    <property type="entry name" value="PrmC_rel_meth"/>
    <property type="match status" value="1"/>
</dbReference>
<dbReference type="EMBL" id="BMRJ01000001">
    <property type="protein sequence ID" value="GGR21788.1"/>
    <property type="molecule type" value="Genomic_DNA"/>
</dbReference>
<dbReference type="Gene3D" id="3.40.50.150">
    <property type="entry name" value="Vaccinia Virus protein VP39"/>
    <property type="match status" value="1"/>
</dbReference>
<keyword evidence="4" id="KW-0949">S-adenosyl-L-methionine</keyword>
<evidence type="ECO:0000256" key="2">
    <source>
        <dbReference type="ARBA" id="ARBA00022603"/>
    </source>
</evidence>
<protein>
    <recommendedName>
        <fullName evidence="1">peptide chain release factor N(5)-glutamine methyltransferase</fullName>
        <ecNumber evidence="1">2.1.1.297</ecNumber>
    </recommendedName>
</protein>
<feature type="domain" description="Methyltransferase small" evidence="6">
    <location>
        <begin position="105"/>
        <end position="182"/>
    </location>
</feature>
<dbReference type="AlphaFoldDB" id="A0A918CFV5"/>
<gene>
    <name evidence="7" type="primary">hemK</name>
    <name evidence="7" type="ORF">GCM10010196_14160</name>
</gene>
<dbReference type="CDD" id="cd02440">
    <property type="entry name" value="AdoMet_MTases"/>
    <property type="match status" value="1"/>
</dbReference>
<comment type="caution">
    <text evidence="7">The sequence shown here is derived from an EMBL/GenBank/DDBJ whole genome shotgun (WGS) entry which is preliminary data.</text>
</comment>
<dbReference type="InterPro" id="IPR004556">
    <property type="entry name" value="HemK-like"/>
</dbReference>
<evidence type="ECO:0000259" key="6">
    <source>
        <dbReference type="Pfam" id="PF05175"/>
    </source>
</evidence>
<proteinExistence type="predicted"/>
<evidence type="ECO:0000256" key="1">
    <source>
        <dbReference type="ARBA" id="ARBA00012771"/>
    </source>
</evidence>
<dbReference type="InterPro" id="IPR022446">
    <property type="entry name" value="MeTrfrase_put"/>
</dbReference>
<dbReference type="PANTHER" id="PTHR18895:SF74">
    <property type="entry name" value="MTRF1L RELEASE FACTOR GLUTAMINE METHYLTRANSFERASE"/>
    <property type="match status" value="1"/>
</dbReference>